<feature type="transmembrane region" description="Helical" evidence="10">
    <location>
        <begin position="359"/>
        <end position="376"/>
    </location>
</feature>
<organism evidence="11 12">
    <name type="scientific">Bifidobacterium samirii</name>
    <dbReference type="NCBI Taxonomy" id="2306974"/>
    <lineage>
        <taxon>Bacteria</taxon>
        <taxon>Bacillati</taxon>
        <taxon>Actinomycetota</taxon>
        <taxon>Actinomycetes</taxon>
        <taxon>Bifidobacteriales</taxon>
        <taxon>Bifidobacteriaceae</taxon>
        <taxon>Bifidobacterium</taxon>
    </lineage>
</organism>
<dbReference type="AlphaFoldDB" id="A0A430FEZ4"/>
<feature type="transmembrane region" description="Helical" evidence="10">
    <location>
        <begin position="262"/>
        <end position="281"/>
    </location>
</feature>
<dbReference type="OrthoDB" id="3261015at2"/>
<comment type="caution">
    <text evidence="11">The sequence shown here is derived from an EMBL/GenBank/DDBJ whole genome shotgun (WGS) entry which is preliminary data.</text>
</comment>
<evidence type="ECO:0000256" key="8">
    <source>
        <dbReference type="ARBA" id="ARBA00023214"/>
    </source>
</evidence>
<feature type="transmembrane region" description="Helical" evidence="10">
    <location>
        <begin position="58"/>
        <end position="80"/>
    </location>
</feature>
<dbReference type="PANTHER" id="PTHR43427:SF6">
    <property type="entry name" value="CHLORIDE CHANNEL PROTEIN CLC-E"/>
    <property type="match status" value="1"/>
</dbReference>
<evidence type="ECO:0000313" key="11">
    <source>
        <dbReference type="EMBL" id="RSX51407.1"/>
    </source>
</evidence>
<dbReference type="Proteomes" id="UP000287470">
    <property type="component" value="Unassembled WGS sequence"/>
</dbReference>
<dbReference type="PANTHER" id="PTHR43427">
    <property type="entry name" value="CHLORIDE CHANNEL PROTEIN CLC-E"/>
    <property type="match status" value="1"/>
</dbReference>
<dbReference type="CDD" id="cd01033">
    <property type="entry name" value="ClC_like"/>
    <property type="match status" value="1"/>
</dbReference>
<evidence type="ECO:0000256" key="10">
    <source>
        <dbReference type="SAM" id="Phobius"/>
    </source>
</evidence>
<dbReference type="GO" id="GO:0034707">
    <property type="term" value="C:chloride channel complex"/>
    <property type="evidence" value="ECO:0007669"/>
    <property type="project" value="UniProtKB-KW"/>
</dbReference>
<keyword evidence="8" id="KW-0868">Chloride</keyword>
<keyword evidence="3 10" id="KW-0812">Transmembrane</keyword>
<evidence type="ECO:0000256" key="7">
    <source>
        <dbReference type="ARBA" id="ARBA00023173"/>
    </source>
</evidence>
<keyword evidence="6 10" id="KW-0472">Membrane</keyword>
<evidence type="ECO:0000256" key="3">
    <source>
        <dbReference type="ARBA" id="ARBA00022692"/>
    </source>
</evidence>
<proteinExistence type="predicted"/>
<keyword evidence="4 10" id="KW-1133">Transmembrane helix</keyword>
<name>A0A430FEZ4_9BIFI</name>
<feature type="transmembrane region" description="Helical" evidence="10">
    <location>
        <begin position="382"/>
        <end position="405"/>
    </location>
</feature>
<dbReference type="EMBL" id="QXGK01000027">
    <property type="protein sequence ID" value="RSX51407.1"/>
    <property type="molecule type" value="Genomic_DNA"/>
</dbReference>
<gene>
    <name evidence="11" type="ORF">D2E24_1873</name>
</gene>
<evidence type="ECO:0000256" key="2">
    <source>
        <dbReference type="ARBA" id="ARBA00022448"/>
    </source>
</evidence>
<keyword evidence="2" id="KW-0813">Transport</keyword>
<dbReference type="SUPFAM" id="SSF81340">
    <property type="entry name" value="Clc chloride channel"/>
    <property type="match status" value="1"/>
</dbReference>
<feature type="transmembrane region" description="Helical" evidence="10">
    <location>
        <begin position="325"/>
        <end position="347"/>
    </location>
</feature>
<feature type="transmembrane region" description="Helical" evidence="10">
    <location>
        <begin position="12"/>
        <end position="38"/>
    </location>
</feature>
<dbReference type="PRINTS" id="PR00762">
    <property type="entry name" value="CLCHANNEL"/>
</dbReference>
<comment type="subcellular location">
    <subcellularLocation>
        <location evidence="1">Membrane</location>
        <topology evidence="1">Multi-pass membrane protein</topology>
    </subcellularLocation>
</comment>
<dbReference type="InterPro" id="IPR050368">
    <property type="entry name" value="ClC-type_chloride_channel"/>
</dbReference>
<keyword evidence="9" id="KW-0407">Ion channel</keyword>
<feature type="transmembrane region" description="Helical" evidence="10">
    <location>
        <begin position="417"/>
        <end position="438"/>
    </location>
</feature>
<keyword evidence="12" id="KW-1185">Reference proteome</keyword>
<evidence type="ECO:0000256" key="5">
    <source>
        <dbReference type="ARBA" id="ARBA00023065"/>
    </source>
</evidence>
<dbReference type="RefSeq" id="WP_125969122.1">
    <property type="nucleotide sequence ID" value="NZ_QXGK01000027.1"/>
</dbReference>
<evidence type="ECO:0000256" key="9">
    <source>
        <dbReference type="ARBA" id="ARBA00023303"/>
    </source>
</evidence>
<feature type="transmembrane region" description="Helical" evidence="10">
    <location>
        <begin position="191"/>
        <end position="208"/>
    </location>
</feature>
<dbReference type="GO" id="GO:0005254">
    <property type="term" value="F:chloride channel activity"/>
    <property type="evidence" value="ECO:0007669"/>
    <property type="project" value="UniProtKB-KW"/>
</dbReference>
<protein>
    <submittedName>
        <fullName evidence="11">Chloride channel protein</fullName>
    </submittedName>
</protein>
<evidence type="ECO:0000256" key="6">
    <source>
        <dbReference type="ARBA" id="ARBA00023136"/>
    </source>
</evidence>
<feature type="transmembrane region" description="Helical" evidence="10">
    <location>
        <begin position="154"/>
        <end position="179"/>
    </location>
</feature>
<evidence type="ECO:0000313" key="12">
    <source>
        <dbReference type="Proteomes" id="UP000287470"/>
    </source>
</evidence>
<dbReference type="Pfam" id="PF00654">
    <property type="entry name" value="Voltage_CLC"/>
    <property type="match status" value="1"/>
</dbReference>
<dbReference type="Gene3D" id="1.10.3080.10">
    <property type="entry name" value="Clc chloride channel"/>
    <property type="match status" value="1"/>
</dbReference>
<feature type="transmembrane region" description="Helical" evidence="10">
    <location>
        <begin position="228"/>
        <end position="250"/>
    </location>
</feature>
<dbReference type="InterPro" id="IPR014743">
    <property type="entry name" value="Cl-channel_core"/>
</dbReference>
<keyword evidence="7" id="KW-0869">Chloride channel</keyword>
<evidence type="ECO:0000256" key="1">
    <source>
        <dbReference type="ARBA" id="ARBA00004141"/>
    </source>
</evidence>
<reference evidence="11 12" key="1">
    <citation type="submission" date="2018-09" db="EMBL/GenBank/DDBJ databases">
        <title>Characterization of the phylogenetic diversity of five novel species belonging to the genus Bifidobacterium.</title>
        <authorList>
            <person name="Lugli G.A."/>
            <person name="Duranti S."/>
            <person name="Milani C."/>
        </authorList>
    </citation>
    <scope>NUCLEOTIDE SEQUENCE [LARGE SCALE GENOMIC DNA]</scope>
    <source>
        <strain evidence="11 12">2033B</strain>
    </source>
</reference>
<accession>A0A430FEZ4</accession>
<dbReference type="InterPro" id="IPR001807">
    <property type="entry name" value="ClC"/>
</dbReference>
<evidence type="ECO:0000256" key="4">
    <source>
        <dbReference type="ARBA" id="ARBA00022989"/>
    </source>
</evidence>
<sequence>MQPTITLRRVGWMAAATLILGTLIGVGAGLLTLLLYGIESVMLGYVENGSMPGPFGVAPVRRLISVTVGLGVAGVIWYLLRHRTAKVPSVKKAVEGERMPIWQTLAHVVLQIAIVGSGSSIGREVAPRELGSMLAQRLCDLMHIDGERGLDRRMVVAVAAGAGLGGVYNAPLAGMFFAVEVLLAEVTIEKVAFGLGMSAVAAFVATSIKGHHVFYDISGLQDESTPTLMLVALLIGAACGAAGATFRRWSSWAEKHKPSGTAILWMMPLAGVVTGVVAIAVPQVMGNGRAAAQLGFATMPTTAGEAASASSPWALLGIADRGSQLAIVLGVLALTFAAKAAVTLLTIRAGASGGVLQPGIALGSTLGAMVGVLWVLVFPGDSVTACALIGAAALLSASQQAPLMAMCLVMELTEAPIGFFVPVGFAVAASSLVSRWIIDRSRS</sequence>
<keyword evidence="5" id="KW-0406">Ion transport</keyword>